<name>A0A8S1K3X1_PARPR</name>
<dbReference type="Proteomes" id="UP000688137">
    <property type="component" value="Unassembled WGS sequence"/>
</dbReference>
<proteinExistence type="predicted"/>
<evidence type="ECO:0000313" key="3">
    <source>
        <dbReference type="Proteomes" id="UP000688137"/>
    </source>
</evidence>
<dbReference type="EMBL" id="CAJJDM010000008">
    <property type="protein sequence ID" value="CAD8046976.1"/>
    <property type="molecule type" value="Genomic_DNA"/>
</dbReference>
<gene>
    <name evidence="2" type="ORF">PPRIM_AZ9-3.1.T0110196</name>
</gene>
<dbReference type="AlphaFoldDB" id="A0A8S1K3X1"/>
<sequence>MKIKIISLLILLQIAKSQVVLSFKNSCECTQIAVDTECNLLYPYCNWQVNEQNVGTCETTNCYNLDSSADCVLLRNCIWNGKQCLSTYSDVQCNQLEGEKDLTCQQQNVSCYGITGQCLSINELPSCKTYQSQVECTIGQEGKCSWSITTNQCGFYVTCEQIPLNICNTYRPYETNYSQGQYCHINNSGQCVQMTCSDITSQINCTFVQTVFNQDQFYLCQWNSQSKTCELAPSTSNLTEKNCFSDTLGTYHWIAENKYTVQGLCFPCSLRIIKQSEICLCEQLVSQLDCIYAKTCTWQQNKCITSQCTLFNEQQSLCAQSPACMYIFGKGCIPFTKCSDIRGDNQFQCIAQSIQCPSSNGQYCTSLPIDSSIFCQQQGNAYNCSNVLIGNGKCYWNSQKNQCQYSSSCYSFNMQDCLKLKHACYYSGSYCYPIYCSYFSTASDCTFYFDYYSGSYKYCYWNYQYGYCDDQKPYELDFQSCYTSTQGKYRWSSQDSKIGACTQCAAIIVPNKRSWCSCDQLIYQGDCATAYDSCLWNPEKSQCVPLDCSMLTTRNLCVQNYNCHWIQYQNVMQCLPFTSCDKLPGSNSYMCMLYSQRCTQTDGKYCKELSYADIKQKCSSIADYTNCYLTVASDGVCRWNTQTQTCYALSECSQITEMSFCGINNYACYWNFQTNTCTSLTCSMVKTPSECTYFDQYINFGFQIQMCLWNSTCQNATSTNLTSSNCFTNTAKTYRWSKNNETDGSCQSCSQSSIFTLGFIILIFLTQ</sequence>
<feature type="chain" id="PRO_5035759216" evidence="1">
    <location>
        <begin position="18"/>
        <end position="767"/>
    </location>
</feature>
<accession>A0A8S1K3X1</accession>
<protein>
    <submittedName>
        <fullName evidence="2">Uncharacterized protein</fullName>
    </submittedName>
</protein>
<keyword evidence="1" id="KW-0732">Signal</keyword>
<dbReference type="OMA" id="CATAYDS"/>
<feature type="signal peptide" evidence="1">
    <location>
        <begin position="1"/>
        <end position="17"/>
    </location>
</feature>
<organism evidence="2 3">
    <name type="scientific">Paramecium primaurelia</name>
    <dbReference type="NCBI Taxonomy" id="5886"/>
    <lineage>
        <taxon>Eukaryota</taxon>
        <taxon>Sar</taxon>
        <taxon>Alveolata</taxon>
        <taxon>Ciliophora</taxon>
        <taxon>Intramacronucleata</taxon>
        <taxon>Oligohymenophorea</taxon>
        <taxon>Peniculida</taxon>
        <taxon>Parameciidae</taxon>
        <taxon>Paramecium</taxon>
    </lineage>
</organism>
<evidence type="ECO:0000313" key="2">
    <source>
        <dbReference type="EMBL" id="CAD8046976.1"/>
    </source>
</evidence>
<evidence type="ECO:0000256" key="1">
    <source>
        <dbReference type="SAM" id="SignalP"/>
    </source>
</evidence>
<keyword evidence="3" id="KW-1185">Reference proteome</keyword>
<comment type="caution">
    <text evidence="2">The sequence shown here is derived from an EMBL/GenBank/DDBJ whole genome shotgun (WGS) entry which is preliminary data.</text>
</comment>
<reference evidence="2" key="1">
    <citation type="submission" date="2021-01" db="EMBL/GenBank/DDBJ databases">
        <authorList>
            <consortium name="Genoscope - CEA"/>
            <person name="William W."/>
        </authorList>
    </citation>
    <scope>NUCLEOTIDE SEQUENCE</scope>
</reference>